<sequence length="84" mass="9270">MTKITYQIVQHDGGFAYKVGDVYSETFSNHDDALRTAREAAGRQRVGGDTAAVAFEDTAGNWHEELIDGRDRPETVVEDNGPSR</sequence>
<accession>A0A317PN64</accession>
<keyword evidence="3" id="KW-1185">Reference proteome</keyword>
<comment type="caution">
    <text evidence="2">The sequence shown here is derived from an EMBL/GenBank/DDBJ whole genome shotgun (WGS) entry which is preliminary data.</text>
</comment>
<name>A0A317PN64_9HYPH</name>
<dbReference type="Pfam" id="PF09954">
    <property type="entry name" value="DUF2188"/>
    <property type="match status" value="1"/>
</dbReference>
<feature type="compositionally biased region" description="Basic and acidic residues" evidence="1">
    <location>
        <begin position="62"/>
        <end position="75"/>
    </location>
</feature>
<reference evidence="2 3" key="1">
    <citation type="submission" date="2018-05" db="EMBL/GenBank/DDBJ databases">
        <title>Genomic Encyclopedia of Type Strains, Phase IV (KMG-IV): sequencing the most valuable type-strain genomes for metagenomic binning, comparative biology and taxonomic classification.</title>
        <authorList>
            <person name="Goeker M."/>
        </authorList>
    </citation>
    <scope>NUCLEOTIDE SEQUENCE [LARGE SCALE GENOMIC DNA]</scope>
    <source>
        <strain evidence="2 3">DSM 16791</strain>
    </source>
</reference>
<dbReference type="RefSeq" id="WP_110031307.1">
    <property type="nucleotide sequence ID" value="NZ_QGTR01000002.1"/>
</dbReference>
<protein>
    <recommendedName>
        <fullName evidence="4">DUF2188 domain-containing protein</fullName>
    </recommendedName>
</protein>
<organism evidence="2 3">
    <name type="scientific">Hoeflea marina</name>
    <dbReference type="NCBI Taxonomy" id="274592"/>
    <lineage>
        <taxon>Bacteria</taxon>
        <taxon>Pseudomonadati</taxon>
        <taxon>Pseudomonadota</taxon>
        <taxon>Alphaproteobacteria</taxon>
        <taxon>Hyphomicrobiales</taxon>
        <taxon>Rhizobiaceae</taxon>
        <taxon>Hoeflea</taxon>
    </lineage>
</organism>
<evidence type="ECO:0000256" key="1">
    <source>
        <dbReference type="SAM" id="MobiDB-lite"/>
    </source>
</evidence>
<dbReference type="OrthoDB" id="7596641at2"/>
<dbReference type="AlphaFoldDB" id="A0A317PN64"/>
<dbReference type="EMBL" id="QGTR01000002">
    <property type="protein sequence ID" value="PWW01498.1"/>
    <property type="molecule type" value="Genomic_DNA"/>
</dbReference>
<dbReference type="Proteomes" id="UP000246352">
    <property type="component" value="Unassembled WGS sequence"/>
</dbReference>
<dbReference type="InterPro" id="IPR018691">
    <property type="entry name" value="DUF2188"/>
</dbReference>
<evidence type="ECO:0000313" key="3">
    <source>
        <dbReference type="Proteomes" id="UP000246352"/>
    </source>
</evidence>
<feature type="region of interest" description="Disordered" evidence="1">
    <location>
        <begin position="57"/>
        <end position="84"/>
    </location>
</feature>
<proteinExistence type="predicted"/>
<gene>
    <name evidence="2" type="ORF">DFR52_102160</name>
</gene>
<evidence type="ECO:0008006" key="4">
    <source>
        <dbReference type="Google" id="ProtNLM"/>
    </source>
</evidence>
<evidence type="ECO:0000313" key="2">
    <source>
        <dbReference type="EMBL" id="PWW01498.1"/>
    </source>
</evidence>